<dbReference type="EMBL" id="LNQE01000121">
    <property type="protein sequence ID" value="KUG29211.1"/>
    <property type="molecule type" value="Genomic_DNA"/>
</dbReference>
<sequence length="432" mass="43941">MAAGEGPGAAGVEAAAPGQPRQAGHRARNGRQAGFVARAGQGADQPGRVRMQGAGEKRRHVAVFGHLSGIHDGRVVAGLGHHPQVVGDEQDGRALGGGQVQHEGQDLLLDGDVQGRGGFVGDEQVRGQAQGHGDHHPLAHASGKLMGKAGQAAFGIGDAHQGQHASSLGQGLAPGLAPMQADGLGDLLAHPQDGIERGHGLLEDHGDAVAAHPAHGVRGEGAQVRAVEEHPPGVHASRRLHQPQNGQPEHRLAAPGLADHGQGLAPGQGQAYAVHGHGRSLGGVEGGAHVENGKQGVRHGGRGLLRRSAVPGHATCFEAWFQGRSMERRHAPGDRGRNIPVLQRKGGAFSVHAGPVDGIAGHAGEGAGIARPGDGASISRVALEGDSLWPQKGPNPSERMPPGPWPWPGGGKAPGPCGRRPGRCAARPGTGR</sequence>
<protein>
    <submittedName>
        <fullName evidence="2">Uncharacterized protein</fullName>
    </submittedName>
</protein>
<organism evidence="2">
    <name type="scientific">hydrocarbon metagenome</name>
    <dbReference type="NCBI Taxonomy" id="938273"/>
    <lineage>
        <taxon>unclassified sequences</taxon>
        <taxon>metagenomes</taxon>
        <taxon>ecological metagenomes</taxon>
    </lineage>
</organism>
<feature type="compositionally biased region" description="Low complexity" evidence="1">
    <location>
        <begin position="414"/>
        <end position="432"/>
    </location>
</feature>
<proteinExistence type="predicted"/>
<feature type="region of interest" description="Disordered" evidence="1">
    <location>
        <begin position="214"/>
        <end position="255"/>
    </location>
</feature>
<evidence type="ECO:0000256" key="1">
    <source>
        <dbReference type="SAM" id="MobiDB-lite"/>
    </source>
</evidence>
<dbReference type="AlphaFoldDB" id="A0A0W8G7S2"/>
<name>A0A0W8G7S2_9ZZZZ</name>
<dbReference type="AntiFam" id="ANF00142">
    <property type="entry name" value="Shadow ORF (opposite yadG)"/>
</dbReference>
<feature type="region of interest" description="Disordered" evidence="1">
    <location>
        <begin position="386"/>
        <end position="432"/>
    </location>
</feature>
<gene>
    <name evidence="2" type="ORF">ASZ90_000913</name>
</gene>
<feature type="region of interest" description="Disordered" evidence="1">
    <location>
        <begin position="1"/>
        <end position="48"/>
    </location>
</feature>
<evidence type="ECO:0000313" key="2">
    <source>
        <dbReference type="EMBL" id="KUG29211.1"/>
    </source>
</evidence>
<accession>A0A0W8G7S2</accession>
<comment type="caution">
    <text evidence="2">The sequence shown here is derived from an EMBL/GenBank/DDBJ whole genome shotgun (WGS) entry which is preliminary data.</text>
</comment>
<dbReference type="AntiFam" id="ANF00095">
    <property type="entry name" value="Shadow ORF (opposite ABC transporters)"/>
</dbReference>
<reference evidence="2" key="1">
    <citation type="journal article" date="2015" name="Proc. Natl. Acad. Sci. U.S.A.">
        <title>Networks of energetic and metabolic interactions define dynamics in microbial communities.</title>
        <authorList>
            <person name="Embree M."/>
            <person name="Liu J.K."/>
            <person name="Al-Bassam M.M."/>
            <person name="Zengler K."/>
        </authorList>
    </citation>
    <scope>NUCLEOTIDE SEQUENCE</scope>
</reference>